<reference evidence="4" key="1">
    <citation type="submission" date="2018-05" db="EMBL/GenBank/DDBJ databases">
        <authorList>
            <person name="Lanie J.A."/>
            <person name="Ng W.-L."/>
            <person name="Kazmierczak K.M."/>
            <person name="Andrzejewski T.M."/>
            <person name="Davidsen T.M."/>
            <person name="Wayne K.J."/>
            <person name="Tettelin H."/>
            <person name="Glass J.I."/>
            <person name="Rusch D."/>
            <person name="Podicherti R."/>
            <person name="Tsui H.-C.T."/>
            <person name="Winkler M.E."/>
        </authorList>
    </citation>
    <scope>NUCLEOTIDE SEQUENCE</scope>
</reference>
<evidence type="ECO:0000256" key="1">
    <source>
        <dbReference type="ARBA" id="ARBA00006821"/>
    </source>
</evidence>
<proteinExistence type="inferred from homology"/>
<dbReference type="EMBL" id="UINC01132574">
    <property type="protein sequence ID" value="SVD14979.1"/>
    <property type="molecule type" value="Genomic_DNA"/>
</dbReference>
<accession>A0A382SYI3</accession>
<comment type="similarity">
    <text evidence="1">Belongs to the glycosyl hydrolase 57 family.</text>
</comment>
<dbReference type="InterPro" id="IPR011330">
    <property type="entry name" value="Glyco_hydro/deAcase_b/a-brl"/>
</dbReference>
<keyword evidence="2" id="KW-0119">Carbohydrate metabolism</keyword>
<evidence type="ECO:0000256" key="2">
    <source>
        <dbReference type="ARBA" id="ARBA00023277"/>
    </source>
</evidence>
<dbReference type="PANTHER" id="PTHR43123:SF4">
    <property type="entry name" value="POLYSACCHARIDE DEACETYLASE"/>
    <property type="match status" value="1"/>
</dbReference>
<feature type="domain" description="Glycoside hydrolase family 57 N-terminal" evidence="3">
    <location>
        <begin position="6"/>
        <end position="127"/>
    </location>
</feature>
<organism evidence="4">
    <name type="scientific">marine metagenome</name>
    <dbReference type="NCBI Taxonomy" id="408172"/>
    <lineage>
        <taxon>unclassified sequences</taxon>
        <taxon>metagenomes</taxon>
        <taxon>ecological metagenomes</taxon>
    </lineage>
</organism>
<dbReference type="AlphaFoldDB" id="A0A382SYI3"/>
<dbReference type="SUPFAM" id="SSF88713">
    <property type="entry name" value="Glycoside hydrolase/deacetylase"/>
    <property type="match status" value="1"/>
</dbReference>
<sequence>AMNGIIIESYRQIVDVALEEGWEFMGHGYIQGPMHKLEDQRDHIRATVETIRDFTGKPPRGWESPGLTETMETLDILAEEGIEYVADWPLDDQPVELKVKTGKMYSVPYPVETNDITMMALHHHSSQEFATKCIDHFDRLYEESRDITRIMGISMHTYISGVPHRSKYVEQVYQHITSKPDVLIWTGEQILDWYKGQLKDT</sequence>
<evidence type="ECO:0000313" key="4">
    <source>
        <dbReference type="EMBL" id="SVD14979.1"/>
    </source>
</evidence>
<protein>
    <recommendedName>
        <fullName evidence="3">Glycoside hydrolase family 57 N-terminal domain-containing protein</fullName>
    </recommendedName>
</protein>
<evidence type="ECO:0000259" key="3">
    <source>
        <dbReference type="Pfam" id="PF03065"/>
    </source>
</evidence>
<dbReference type="Pfam" id="PF03065">
    <property type="entry name" value="Glyco_hydro_57"/>
    <property type="match status" value="1"/>
</dbReference>
<dbReference type="Gene3D" id="3.20.20.370">
    <property type="entry name" value="Glycoside hydrolase/deacetylase"/>
    <property type="match status" value="1"/>
</dbReference>
<dbReference type="PANTHER" id="PTHR43123">
    <property type="entry name" value="POLYSACCHARIDE DEACETYLASE-RELATED"/>
    <property type="match status" value="1"/>
</dbReference>
<name>A0A382SYI3_9ZZZZ</name>
<feature type="non-terminal residue" evidence="4">
    <location>
        <position position="1"/>
    </location>
</feature>
<dbReference type="InterPro" id="IPR004300">
    <property type="entry name" value="Glyco_hydro_57_N"/>
</dbReference>
<dbReference type="GO" id="GO:0003824">
    <property type="term" value="F:catalytic activity"/>
    <property type="evidence" value="ECO:0007669"/>
    <property type="project" value="InterPro"/>
</dbReference>
<gene>
    <name evidence="4" type="ORF">METZ01_LOCUS367833</name>
</gene>
<dbReference type="GO" id="GO:0005975">
    <property type="term" value="P:carbohydrate metabolic process"/>
    <property type="evidence" value="ECO:0007669"/>
    <property type="project" value="InterPro"/>
</dbReference>